<dbReference type="InterPro" id="IPR013096">
    <property type="entry name" value="Cupin_2"/>
</dbReference>
<dbReference type="PANTHER" id="PTHR40112">
    <property type="entry name" value="H2HPP ISOMERASE"/>
    <property type="match status" value="1"/>
</dbReference>
<dbReference type="InterPro" id="IPR014710">
    <property type="entry name" value="RmlC-like_jellyroll"/>
</dbReference>
<sequence length="149" mass="15942">MPKVAPARSQPAFGVEKTAPTCESSNAGQKFSAERSVILPYPEFIAAFPSIDVPFPEDVVQTAVVKSDSGLVAFFTFLKDLTLPAHSHGAQWGTVVEGEIEFTIGGETKTYRAGDSYAIPAGVEHGALIKAGTRVIDVFEEPDRYPLKG</sequence>
<dbReference type="PANTHER" id="PTHR40112:SF1">
    <property type="entry name" value="H2HPP ISOMERASE"/>
    <property type="match status" value="1"/>
</dbReference>
<comment type="caution">
    <text evidence="2">The sequence shown here is derived from an EMBL/GenBank/DDBJ whole genome shotgun (WGS) entry which is preliminary data.</text>
</comment>
<dbReference type="InterPro" id="IPR052535">
    <property type="entry name" value="Bacilysin_H2HPP_isomerase"/>
</dbReference>
<proteinExistence type="predicted"/>
<dbReference type="Gene3D" id="2.60.120.10">
    <property type="entry name" value="Jelly Rolls"/>
    <property type="match status" value="1"/>
</dbReference>
<dbReference type="InterPro" id="IPR011051">
    <property type="entry name" value="RmlC_Cupin_sf"/>
</dbReference>
<dbReference type="Proteomes" id="UP001560019">
    <property type="component" value="Unassembled WGS sequence"/>
</dbReference>
<protein>
    <submittedName>
        <fullName evidence="2">Quercetin dioxygenase-like cupin family protein</fullName>
    </submittedName>
</protein>
<evidence type="ECO:0000313" key="3">
    <source>
        <dbReference type="Proteomes" id="UP001560019"/>
    </source>
</evidence>
<organism evidence="2 3">
    <name type="scientific">Rhodovulum iodosum</name>
    <dbReference type="NCBI Taxonomy" id="68291"/>
    <lineage>
        <taxon>Bacteria</taxon>
        <taxon>Pseudomonadati</taxon>
        <taxon>Pseudomonadota</taxon>
        <taxon>Alphaproteobacteria</taxon>
        <taxon>Rhodobacterales</taxon>
        <taxon>Paracoccaceae</taxon>
        <taxon>Rhodovulum</taxon>
    </lineage>
</organism>
<accession>A0ABV3XQW0</accession>
<evidence type="ECO:0000313" key="2">
    <source>
        <dbReference type="EMBL" id="MEX5727474.1"/>
    </source>
</evidence>
<keyword evidence="3" id="KW-1185">Reference proteome</keyword>
<dbReference type="RefSeq" id="WP_245972364.1">
    <property type="nucleotide sequence ID" value="NZ_JBEHHI010000001.1"/>
</dbReference>
<gene>
    <name evidence="2" type="ORF">Ga0609869_000827</name>
</gene>
<dbReference type="SUPFAM" id="SSF51182">
    <property type="entry name" value="RmlC-like cupins"/>
    <property type="match status" value="1"/>
</dbReference>
<dbReference type="EMBL" id="JBEHHI010000001">
    <property type="protein sequence ID" value="MEX5727474.1"/>
    <property type="molecule type" value="Genomic_DNA"/>
</dbReference>
<dbReference type="Pfam" id="PF07883">
    <property type="entry name" value="Cupin_2"/>
    <property type="match status" value="1"/>
</dbReference>
<name>A0ABV3XQW0_9RHOB</name>
<evidence type="ECO:0000259" key="1">
    <source>
        <dbReference type="Pfam" id="PF07883"/>
    </source>
</evidence>
<reference evidence="2 3" key="1">
    <citation type="submission" date="2024-06" db="EMBL/GenBank/DDBJ databases">
        <title>Genome of Rhodovulum iodosum, a marine photoferrotroph.</title>
        <authorList>
            <person name="Bianchini G."/>
            <person name="Nikeleit V."/>
            <person name="Kappler A."/>
            <person name="Bryce C."/>
            <person name="Sanchez-Baracaldo P."/>
        </authorList>
    </citation>
    <scope>NUCLEOTIDE SEQUENCE [LARGE SCALE GENOMIC DNA]</scope>
    <source>
        <strain evidence="2 3">UT/N1</strain>
    </source>
</reference>
<feature type="domain" description="Cupin type-2" evidence="1">
    <location>
        <begin position="85"/>
        <end position="127"/>
    </location>
</feature>